<feature type="domain" description="Metallo-beta-lactamase" evidence="2">
    <location>
        <begin position="50"/>
        <end position="221"/>
    </location>
</feature>
<dbReference type="EMBL" id="LCIA01000002">
    <property type="protein sequence ID" value="KKT45643.1"/>
    <property type="molecule type" value="Genomic_DNA"/>
</dbReference>
<protein>
    <submittedName>
        <fullName evidence="3">Late competence protein ComEC, DNA transport</fullName>
    </submittedName>
</protein>
<keyword evidence="1" id="KW-0472">Membrane</keyword>
<proteinExistence type="predicted"/>
<evidence type="ECO:0000313" key="4">
    <source>
        <dbReference type="Proteomes" id="UP000034128"/>
    </source>
</evidence>
<sequence>MWQLGGRQQPNWWAKITPYVFFIFLFYLVKYVTAFHQTNSFFVAFLDVGQGDAFVINIPQYGMILVDTGANYQSDYLSAKFFPSPSCNIRTVFITHYDIDHSGGLARLARHCADLQIIDQLSVGDSITFPGGSISALNAKRASESEASKNDQSLILLLEYRSFRALFTGDAGAGVLLEALANKELGKIDVYKVPHHGSIHNHDVRIINLIKPSYCIISVGRNSYGHPSNTVIADLRSSNCQVFRTDLDGTVTLMLY</sequence>
<dbReference type="AlphaFoldDB" id="A0A0G1HGL8"/>
<evidence type="ECO:0000313" key="3">
    <source>
        <dbReference type="EMBL" id="KKT45643.1"/>
    </source>
</evidence>
<reference evidence="3" key="1">
    <citation type="journal article" date="2015" name="Nature">
        <title>rRNA introns, odd ribosomes, and small enigmatic genomes across a large radiation of phyla.</title>
        <authorList>
            <person name="Brown C.T."/>
            <person name="Hug L.A."/>
            <person name="Thomas B.C."/>
            <person name="Sharon I."/>
            <person name="Castelle C.J."/>
            <person name="Singh A."/>
            <person name="Wilkins M.J."/>
            <person name="Williams K.H."/>
            <person name="Banfield J.F."/>
        </authorList>
    </citation>
    <scope>NUCLEOTIDE SEQUENCE [LARGE SCALE GENOMIC DNA]</scope>
</reference>
<name>A0A0G1HGL8_UNCKA</name>
<evidence type="ECO:0000256" key="1">
    <source>
        <dbReference type="SAM" id="Phobius"/>
    </source>
</evidence>
<dbReference type="InterPro" id="IPR036866">
    <property type="entry name" value="RibonucZ/Hydroxyglut_hydro"/>
</dbReference>
<evidence type="ECO:0000259" key="2">
    <source>
        <dbReference type="SMART" id="SM00849"/>
    </source>
</evidence>
<keyword evidence="1" id="KW-1133">Transmembrane helix</keyword>
<dbReference type="InterPro" id="IPR001279">
    <property type="entry name" value="Metallo-B-lactamas"/>
</dbReference>
<accession>A0A0G1HGL8</accession>
<dbReference type="PANTHER" id="PTHR30619">
    <property type="entry name" value="DNA INTERNALIZATION/COMPETENCE PROTEIN COMEC/REC2"/>
    <property type="match status" value="1"/>
</dbReference>
<dbReference type="Pfam" id="PF00753">
    <property type="entry name" value="Lactamase_B"/>
    <property type="match status" value="1"/>
</dbReference>
<dbReference type="SUPFAM" id="SSF56281">
    <property type="entry name" value="Metallo-hydrolase/oxidoreductase"/>
    <property type="match status" value="1"/>
</dbReference>
<keyword evidence="1" id="KW-0812">Transmembrane</keyword>
<dbReference type="STRING" id="1619110.UW36_C0002G0030"/>
<dbReference type="Proteomes" id="UP000034128">
    <property type="component" value="Unassembled WGS sequence"/>
</dbReference>
<dbReference type="Gene3D" id="3.60.15.10">
    <property type="entry name" value="Ribonuclease Z/Hydroxyacylglutathione hydrolase-like"/>
    <property type="match status" value="2"/>
</dbReference>
<dbReference type="InterPro" id="IPR052159">
    <property type="entry name" value="Competence_DNA_uptake"/>
</dbReference>
<organism evidence="3 4">
    <name type="scientific">candidate division WWE3 bacterium GW2011_GWA2_44_16</name>
    <dbReference type="NCBI Taxonomy" id="1619110"/>
    <lineage>
        <taxon>Bacteria</taxon>
        <taxon>Katanobacteria</taxon>
    </lineage>
</organism>
<gene>
    <name evidence="3" type="ORF">UW36_C0002G0030</name>
</gene>
<feature type="transmembrane region" description="Helical" evidence="1">
    <location>
        <begin position="12"/>
        <end position="29"/>
    </location>
</feature>
<comment type="caution">
    <text evidence="3">The sequence shown here is derived from an EMBL/GenBank/DDBJ whole genome shotgun (WGS) entry which is preliminary data.</text>
</comment>
<dbReference type="PANTHER" id="PTHR30619:SF1">
    <property type="entry name" value="RECOMBINATION PROTEIN 2"/>
    <property type="match status" value="1"/>
</dbReference>
<dbReference type="SMART" id="SM00849">
    <property type="entry name" value="Lactamase_B"/>
    <property type="match status" value="1"/>
</dbReference>